<dbReference type="Proteomes" id="UP000321393">
    <property type="component" value="Unassembled WGS sequence"/>
</dbReference>
<organism evidence="1 2">
    <name type="scientific">Cucumis melo var. makuwa</name>
    <name type="common">Oriental melon</name>
    <dbReference type="NCBI Taxonomy" id="1194695"/>
    <lineage>
        <taxon>Eukaryota</taxon>
        <taxon>Viridiplantae</taxon>
        <taxon>Streptophyta</taxon>
        <taxon>Embryophyta</taxon>
        <taxon>Tracheophyta</taxon>
        <taxon>Spermatophyta</taxon>
        <taxon>Magnoliopsida</taxon>
        <taxon>eudicotyledons</taxon>
        <taxon>Gunneridae</taxon>
        <taxon>Pentapetalae</taxon>
        <taxon>rosids</taxon>
        <taxon>fabids</taxon>
        <taxon>Cucurbitales</taxon>
        <taxon>Cucurbitaceae</taxon>
        <taxon>Benincaseae</taxon>
        <taxon>Cucumis</taxon>
    </lineage>
</organism>
<protein>
    <submittedName>
        <fullName evidence="1">Retrotransposon protein</fullName>
    </submittedName>
</protein>
<comment type="caution">
    <text evidence="1">The sequence shown here is derived from an EMBL/GenBank/DDBJ whole genome shotgun (WGS) entry which is preliminary data.</text>
</comment>
<dbReference type="EMBL" id="SSTE01000555">
    <property type="protein sequence ID" value="KAA0067324.1"/>
    <property type="molecule type" value="Genomic_DNA"/>
</dbReference>
<evidence type="ECO:0000313" key="1">
    <source>
        <dbReference type="EMBL" id="KAA0067324.1"/>
    </source>
</evidence>
<proteinExistence type="predicted"/>
<reference evidence="1 2" key="1">
    <citation type="submission" date="2019-08" db="EMBL/GenBank/DDBJ databases">
        <title>Draft genome sequences of two oriental melons (Cucumis melo L. var makuwa).</title>
        <authorList>
            <person name="Kwon S.-Y."/>
        </authorList>
    </citation>
    <scope>NUCLEOTIDE SEQUENCE [LARGE SCALE GENOMIC DNA]</scope>
    <source>
        <strain evidence="2">cv. SW 3</strain>
        <tissue evidence="1">Leaf</tissue>
    </source>
</reference>
<accession>A0A5A7VIZ7</accession>
<name>A0A5A7VIZ7_CUCMM</name>
<gene>
    <name evidence="1" type="ORF">E6C27_scaffold179G00330</name>
</gene>
<evidence type="ECO:0000313" key="2">
    <source>
        <dbReference type="Proteomes" id="UP000321393"/>
    </source>
</evidence>
<dbReference type="AlphaFoldDB" id="A0A5A7VIZ7"/>
<sequence>MSPNELMGIRTARVSEDASQTRQEVVRQLEAILDQLTLMDRCRLMRILMRNVDDMKSFLDIPNNMNYPYYSIILEEN</sequence>